<dbReference type="EMBL" id="QPJT01000040">
    <property type="protein sequence ID" value="RCX08890.1"/>
    <property type="molecule type" value="Genomic_DNA"/>
</dbReference>
<dbReference type="AlphaFoldDB" id="A0A369AHQ6"/>
<dbReference type="OrthoDB" id="2357451at2"/>
<dbReference type="RefSeq" id="WP_114300095.1">
    <property type="nucleotide sequence ID" value="NZ_QPJT01000040.1"/>
</dbReference>
<name>A0A369AHQ6_9FIRM</name>
<dbReference type="Proteomes" id="UP000253034">
    <property type="component" value="Unassembled WGS sequence"/>
</dbReference>
<evidence type="ECO:0000313" key="1">
    <source>
        <dbReference type="EMBL" id="RCX08890.1"/>
    </source>
</evidence>
<organism evidence="1 2">
    <name type="scientific">Anaerobacterium chartisolvens</name>
    <dbReference type="NCBI Taxonomy" id="1297424"/>
    <lineage>
        <taxon>Bacteria</taxon>
        <taxon>Bacillati</taxon>
        <taxon>Bacillota</taxon>
        <taxon>Clostridia</taxon>
        <taxon>Eubacteriales</taxon>
        <taxon>Oscillospiraceae</taxon>
        <taxon>Anaerobacterium</taxon>
    </lineage>
</organism>
<dbReference type="InterPro" id="IPR035406">
    <property type="entry name" value="DUF5412"/>
</dbReference>
<proteinExistence type="predicted"/>
<sequence>MKKFISVIVIIILILSYGIYRAFFDMNNLPEGRLISEVHSPNGEYTIKAYISDGDATTSYAVRGELIFNTIKKNPKNIYWNYREDNAKIEWIDNDTVIINGHKLNVPNERFDFRRK</sequence>
<dbReference type="Pfam" id="PF17428">
    <property type="entry name" value="DUF5412"/>
    <property type="match status" value="1"/>
</dbReference>
<accession>A0A369AHQ6</accession>
<evidence type="ECO:0000313" key="2">
    <source>
        <dbReference type="Proteomes" id="UP000253034"/>
    </source>
</evidence>
<comment type="caution">
    <text evidence="1">The sequence shown here is derived from an EMBL/GenBank/DDBJ whole genome shotgun (WGS) entry which is preliminary data.</text>
</comment>
<reference evidence="1 2" key="1">
    <citation type="submission" date="2018-07" db="EMBL/GenBank/DDBJ databases">
        <title>Genomic Encyclopedia of Type Strains, Phase IV (KMG-IV): sequencing the most valuable type-strain genomes for metagenomic binning, comparative biology and taxonomic classification.</title>
        <authorList>
            <person name="Goeker M."/>
        </authorList>
    </citation>
    <scope>NUCLEOTIDE SEQUENCE [LARGE SCALE GENOMIC DNA]</scope>
    <source>
        <strain evidence="1 2">DSM 27016</strain>
    </source>
</reference>
<keyword evidence="2" id="KW-1185">Reference proteome</keyword>
<gene>
    <name evidence="1" type="ORF">DFR58_1401</name>
</gene>
<evidence type="ECO:0008006" key="3">
    <source>
        <dbReference type="Google" id="ProtNLM"/>
    </source>
</evidence>
<protein>
    <recommendedName>
        <fullName evidence="3">DUF5412 domain-containing protein</fullName>
    </recommendedName>
</protein>